<evidence type="ECO:0000256" key="1">
    <source>
        <dbReference type="SAM" id="SignalP"/>
    </source>
</evidence>
<feature type="chain" id="PRO_5008405383" description="Secreted protein" evidence="1">
    <location>
        <begin position="27"/>
        <end position="72"/>
    </location>
</feature>
<dbReference type="Proteomes" id="UP000092460">
    <property type="component" value="Unassembled WGS sequence"/>
</dbReference>
<protein>
    <recommendedName>
        <fullName evidence="4">Secreted protein</fullName>
    </recommendedName>
</protein>
<dbReference type="EnsemblMetazoa" id="GPPI048857-RA">
    <property type="protein sequence ID" value="GPPI048857-PA"/>
    <property type="gene ID" value="GPPI048857"/>
</dbReference>
<evidence type="ECO:0008006" key="4">
    <source>
        <dbReference type="Google" id="ProtNLM"/>
    </source>
</evidence>
<proteinExistence type="predicted"/>
<name>A0A1B0C4F6_9MUSC</name>
<accession>A0A1B0C4F6</accession>
<dbReference type="AlphaFoldDB" id="A0A1B0C4F6"/>
<dbReference type="VEuPathDB" id="VectorBase:GPPI048857"/>
<keyword evidence="3" id="KW-1185">Reference proteome</keyword>
<reference evidence="2" key="2">
    <citation type="submission" date="2020-05" db="UniProtKB">
        <authorList>
            <consortium name="EnsemblMetazoa"/>
        </authorList>
    </citation>
    <scope>IDENTIFICATION</scope>
    <source>
        <strain evidence="2">IAEA</strain>
    </source>
</reference>
<keyword evidence="1" id="KW-0732">Signal</keyword>
<evidence type="ECO:0000313" key="3">
    <source>
        <dbReference type="Proteomes" id="UP000092460"/>
    </source>
</evidence>
<dbReference type="EMBL" id="JXJN01025435">
    <property type="status" value="NOT_ANNOTATED_CDS"/>
    <property type="molecule type" value="Genomic_DNA"/>
</dbReference>
<organism evidence="2 3">
    <name type="scientific">Glossina palpalis gambiensis</name>
    <dbReference type="NCBI Taxonomy" id="67801"/>
    <lineage>
        <taxon>Eukaryota</taxon>
        <taxon>Metazoa</taxon>
        <taxon>Ecdysozoa</taxon>
        <taxon>Arthropoda</taxon>
        <taxon>Hexapoda</taxon>
        <taxon>Insecta</taxon>
        <taxon>Pterygota</taxon>
        <taxon>Neoptera</taxon>
        <taxon>Endopterygota</taxon>
        <taxon>Diptera</taxon>
        <taxon>Brachycera</taxon>
        <taxon>Muscomorpha</taxon>
        <taxon>Hippoboscoidea</taxon>
        <taxon>Glossinidae</taxon>
        <taxon>Glossina</taxon>
    </lineage>
</organism>
<evidence type="ECO:0000313" key="2">
    <source>
        <dbReference type="EnsemblMetazoa" id="GPPI048857-PA"/>
    </source>
</evidence>
<feature type="signal peptide" evidence="1">
    <location>
        <begin position="1"/>
        <end position="26"/>
    </location>
</feature>
<reference evidence="3" key="1">
    <citation type="submission" date="2015-01" db="EMBL/GenBank/DDBJ databases">
        <authorList>
            <person name="Aksoy S."/>
            <person name="Warren W."/>
            <person name="Wilson R.K."/>
        </authorList>
    </citation>
    <scope>NUCLEOTIDE SEQUENCE [LARGE SCALE GENOMIC DNA]</scope>
    <source>
        <strain evidence="3">IAEA</strain>
    </source>
</reference>
<sequence>MNVAAALKLNIFYLVILGYQWKASKSTYMGVVPSRCTGCVRTTRLEMQISVPVLEVIKSRTLWRVGTSAKDA</sequence>